<dbReference type="PANTHER" id="PTHR42987">
    <property type="entry name" value="PEPTIDASE S49"/>
    <property type="match status" value="1"/>
</dbReference>
<dbReference type="AlphaFoldDB" id="A0A5C1E9R2"/>
<dbReference type="NCBIfam" id="TIGR00706">
    <property type="entry name" value="SppA_dom"/>
    <property type="match status" value="1"/>
</dbReference>
<evidence type="ECO:0000313" key="7">
    <source>
        <dbReference type="EMBL" id="QEL65008.1"/>
    </source>
</evidence>
<keyword evidence="8" id="KW-1185">Reference proteome</keyword>
<dbReference type="RefSeq" id="WP_149425376.1">
    <property type="nucleotide sequence ID" value="NZ_CP022579.1"/>
</dbReference>
<dbReference type="GO" id="GO:0008236">
    <property type="term" value="F:serine-type peptidase activity"/>
    <property type="evidence" value="ECO:0007669"/>
    <property type="project" value="UniProtKB-KW"/>
</dbReference>
<keyword evidence="4" id="KW-0720">Serine protease</keyword>
<feature type="transmembrane region" description="Helical" evidence="5">
    <location>
        <begin position="43"/>
        <end position="61"/>
    </location>
</feature>
<evidence type="ECO:0000256" key="4">
    <source>
        <dbReference type="ARBA" id="ARBA00022825"/>
    </source>
</evidence>
<dbReference type="InterPro" id="IPR029045">
    <property type="entry name" value="ClpP/crotonase-like_dom_sf"/>
</dbReference>
<evidence type="ECO:0000259" key="6">
    <source>
        <dbReference type="Pfam" id="PF01343"/>
    </source>
</evidence>
<dbReference type="Gene3D" id="6.20.330.10">
    <property type="match status" value="1"/>
</dbReference>
<dbReference type="CDD" id="cd07023">
    <property type="entry name" value="S49_Sppa_N_C"/>
    <property type="match status" value="1"/>
</dbReference>
<dbReference type="Proteomes" id="UP000323671">
    <property type="component" value="Chromosome"/>
</dbReference>
<organism evidence="7 8">
    <name type="scientific">Oryzomicrobium terrae</name>
    <dbReference type="NCBI Taxonomy" id="1735038"/>
    <lineage>
        <taxon>Bacteria</taxon>
        <taxon>Pseudomonadati</taxon>
        <taxon>Pseudomonadota</taxon>
        <taxon>Betaproteobacteria</taxon>
        <taxon>Rhodocyclales</taxon>
        <taxon>Rhodocyclaceae</taxon>
        <taxon>Oryzomicrobium</taxon>
    </lineage>
</organism>
<keyword evidence="5" id="KW-0472">Membrane</keyword>
<feature type="domain" description="Peptidase S49" evidence="6">
    <location>
        <begin position="142"/>
        <end position="284"/>
    </location>
</feature>
<evidence type="ECO:0000313" key="8">
    <source>
        <dbReference type="Proteomes" id="UP000323671"/>
    </source>
</evidence>
<evidence type="ECO:0000256" key="1">
    <source>
        <dbReference type="ARBA" id="ARBA00008683"/>
    </source>
</evidence>
<name>A0A5C1E9R2_9RHOO</name>
<dbReference type="EMBL" id="CP022579">
    <property type="protein sequence ID" value="QEL65008.1"/>
    <property type="molecule type" value="Genomic_DNA"/>
</dbReference>
<evidence type="ECO:0000256" key="5">
    <source>
        <dbReference type="SAM" id="Phobius"/>
    </source>
</evidence>
<proteinExistence type="inferred from homology"/>
<gene>
    <name evidence="7" type="primary">sppA</name>
    <name evidence="7" type="ORF">OTERR_15320</name>
</gene>
<evidence type="ECO:0000256" key="3">
    <source>
        <dbReference type="ARBA" id="ARBA00022801"/>
    </source>
</evidence>
<reference evidence="7 8" key="1">
    <citation type="submission" date="2017-07" db="EMBL/GenBank/DDBJ databases">
        <title>Complete genome sequence of Oryzomicrobium terrae TPP412.</title>
        <authorList>
            <person name="Chiu L.-W."/>
            <person name="Lo K.-J."/>
            <person name="Tsai Y.-M."/>
            <person name="Lin S.-S."/>
            <person name="Kuo C.-H."/>
            <person name="Liu C.-T."/>
        </authorList>
    </citation>
    <scope>NUCLEOTIDE SEQUENCE [LARGE SCALE GENOMIC DNA]</scope>
    <source>
        <strain evidence="7 8">TPP412</strain>
    </source>
</reference>
<dbReference type="InterPro" id="IPR002142">
    <property type="entry name" value="Peptidase_S49"/>
</dbReference>
<dbReference type="KEGG" id="otr:OTERR_15320"/>
<dbReference type="Pfam" id="PF01343">
    <property type="entry name" value="Peptidase_S49"/>
    <property type="match status" value="1"/>
</dbReference>
<dbReference type="GO" id="GO:0006508">
    <property type="term" value="P:proteolysis"/>
    <property type="evidence" value="ECO:0007669"/>
    <property type="project" value="UniProtKB-KW"/>
</dbReference>
<keyword evidence="3" id="KW-0378">Hydrolase</keyword>
<accession>A0A5C1E9R2</accession>
<dbReference type="InterPro" id="IPR047272">
    <property type="entry name" value="S49_SppA_C"/>
</dbReference>
<keyword evidence="2 7" id="KW-0645">Protease</keyword>
<keyword evidence="5" id="KW-1133">Transmembrane helix</keyword>
<protein>
    <submittedName>
        <fullName evidence="7">Protease IV</fullName>
    </submittedName>
</protein>
<evidence type="ECO:0000256" key="2">
    <source>
        <dbReference type="ARBA" id="ARBA00022670"/>
    </source>
</evidence>
<dbReference type="Gene3D" id="3.90.226.10">
    <property type="entry name" value="2-enoyl-CoA Hydratase, Chain A, domain 1"/>
    <property type="match status" value="1"/>
</dbReference>
<dbReference type="SUPFAM" id="SSF52096">
    <property type="entry name" value="ClpP/crotonase"/>
    <property type="match status" value="1"/>
</dbReference>
<keyword evidence="5" id="KW-0812">Transmembrane</keyword>
<dbReference type="InterPro" id="IPR004635">
    <property type="entry name" value="Pept_S49_SppA"/>
</dbReference>
<comment type="similarity">
    <text evidence="1">Belongs to the peptidase S49 family.</text>
</comment>
<sequence>MADYPQPDSQPSGTTDPQWERKLLEKLATASLSEQRARRRWGIFFKLLGFGYLAVFIFLALDLGGSDKLPDGKHTAVVYVHGTIDAGGVASAEKINAALQSAFEDKRTAGVILRINSPGGSPVQSGIIYDEIKRLRTKYPDTPLYAVVEDLCASGGYYVASAADKIYANKASLVGSIGVLMDGFGFTGTMDKLGVERRLLTAGENKGFLDPFSPQEPQQKAYAKAMLDEIHRQFIEAVRKGRGNRLKESPEIFSGLVWTGTQGVKLGLVDDYGTVDSVARDVIKAEKLMDFSVKENIAERFAKRFGADMAQSLVLKLFGEGPAVR</sequence>
<dbReference type="PANTHER" id="PTHR42987:SF8">
    <property type="entry name" value="PROTEINASE"/>
    <property type="match status" value="1"/>
</dbReference>